<evidence type="ECO:0000313" key="5">
    <source>
        <dbReference type="EMBL" id="GCC19104.1"/>
    </source>
</evidence>
<evidence type="ECO:0000313" key="6">
    <source>
        <dbReference type="Proteomes" id="UP000287033"/>
    </source>
</evidence>
<feature type="transmembrane region" description="Helical" evidence="3">
    <location>
        <begin position="248"/>
        <end position="272"/>
    </location>
</feature>
<dbReference type="GO" id="GO:0006955">
    <property type="term" value="P:immune response"/>
    <property type="evidence" value="ECO:0007669"/>
    <property type="project" value="TreeGrafter"/>
</dbReference>
<dbReference type="InterPro" id="IPR007110">
    <property type="entry name" value="Ig-like_dom"/>
</dbReference>
<dbReference type="InterPro" id="IPR013783">
    <property type="entry name" value="Ig-like_fold"/>
</dbReference>
<proteinExistence type="predicted"/>
<dbReference type="PROSITE" id="PS50835">
    <property type="entry name" value="IG_LIKE"/>
    <property type="match status" value="1"/>
</dbReference>
<dbReference type="GO" id="GO:0048006">
    <property type="term" value="P:antigen processing and presentation, endogenous lipid antigen via MHC class Ib"/>
    <property type="evidence" value="ECO:0007669"/>
    <property type="project" value="TreeGrafter"/>
</dbReference>
<dbReference type="Gene3D" id="2.60.40.10">
    <property type="entry name" value="Immunoglobulins"/>
    <property type="match status" value="1"/>
</dbReference>
<keyword evidence="3" id="KW-0812">Transmembrane</keyword>
<dbReference type="STRING" id="137246.A0A401RLZ0"/>
<dbReference type="AlphaFoldDB" id="A0A401RLZ0"/>
<evidence type="ECO:0000256" key="1">
    <source>
        <dbReference type="ARBA" id="ARBA00023180"/>
    </source>
</evidence>
<dbReference type="SMART" id="SM00407">
    <property type="entry name" value="IGc1"/>
    <property type="match status" value="1"/>
</dbReference>
<sequence length="325" mass="35362">MDLLGGQPSRDGLKGHCLCHPRTLNLPGLPCVSAQLQTTSLRCHSAPPPPPLSADVVQQLLECDRGAVAAGDATGCSWALAYNRRTLTRYDTQRHQLSVDSSALKAEVDALNRDAGILANADSAVKTGVTLLQQLLEAAKPVLDRRVPPSVRIQLEGQSLSGQPKQLRCSVTGFYPRTVNVSWLRNRENVDATVLRLPILPNSQGTFQTAAYVPVEPDPPATYTCLVQHASYPDPEGYRLDWVDDHRFSLSSAAIVGILIGIVGVVFLMAAVSIHLKSQGRRAEIFEPTVLFLKTRRQGRSNRTEASVRSYTSTTSGDRLTQHPV</sequence>
<dbReference type="SUPFAM" id="SSF48726">
    <property type="entry name" value="Immunoglobulin"/>
    <property type="match status" value="1"/>
</dbReference>
<dbReference type="InterPro" id="IPR036179">
    <property type="entry name" value="Ig-like_dom_sf"/>
</dbReference>
<name>A0A401RLZ0_CHIPU</name>
<feature type="domain" description="Ig-like" evidence="4">
    <location>
        <begin position="149"/>
        <end position="241"/>
    </location>
</feature>
<dbReference type="GO" id="GO:0001916">
    <property type="term" value="P:positive regulation of T cell mediated cytotoxicity"/>
    <property type="evidence" value="ECO:0007669"/>
    <property type="project" value="TreeGrafter"/>
</dbReference>
<dbReference type="GO" id="GO:0030883">
    <property type="term" value="F:endogenous lipid antigen binding"/>
    <property type="evidence" value="ECO:0007669"/>
    <property type="project" value="TreeGrafter"/>
</dbReference>
<keyword evidence="3" id="KW-1133">Transmembrane helix</keyword>
<reference evidence="5 6" key="1">
    <citation type="journal article" date="2018" name="Nat. Ecol. Evol.">
        <title>Shark genomes provide insights into elasmobranch evolution and the origin of vertebrates.</title>
        <authorList>
            <person name="Hara Y"/>
            <person name="Yamaguchi K"/>
            <person name="Onimaru K"/>
            <person name="Kadota M"/>
            <person name="Koyanagi M"/>
            <person name="Keeley SD"/>
            <person name="Tatsumi K"/>
            <person name="Tanaka K"/>
            <person name="Motone F"/>
            <person name="Kageyama Y"/>
            <person name="Nozu R"/>
            <person name="Adachi N"/>
            <person name="Nishimura O"/>
            <person name="Nakagawa R"/>
            <person name="Tanegashima C"/>
            <person name="Kiyatake I"/>
            <person name="Matsumoto R"/>
            <person name="Murakumo K"/>
            <person name="Nishida K"/>
            <person name="Terakita A"/>
            <person name="Kuratani S"/>
            <person name="Sato K"/>
            <person name="Hyodo S Kuraku.S."/>
        </authorList>
    </citation>
    <scope>NUCLEOTIDE SEQUENCE [LARGE SCALE GENOMIC DNA]</scope>
</reference>
<accession>A0A401RLZ0</accession>
<evidence type="ECO:0000256" key="3">
    <source>
        <dbReference type="SAM" id="Phobius"/>
    </source>
</evidence>
<dbReference type="GO" id="GO:0030884">
    <property type="term" value="F:exogenous lipid antigen binding"/>
    <property type="evidence" value="ECO:0007669"/>
    <property type="project" value="TreeGrafter"/>
</dbReference>
<dbReference type="GO" id="GO:0009897">
    <property type="term" value="C:external side of plasma membrane"/>
    <property type="evidence" value="ECO:0007669"/>
    <property type="project" value="TreeGrafter"/>
</dbReference>
<dbReference type="PANTHER" id="PTHR16675:SF160">
    <property type="entry name" value="T-CELL SURFACE GLYCOPROTEIN CD1A"/>
    <property type="match status" value="1"/>
</dbReference>
<dbReference type="InterPro" id="IPR050208">
    <property type="entry name" value="MHC_class-I_related"/>
</dbReference>
<feature type="compositionally biased region" description="Polar residues" evidence="2">
    <location>
        <begin position="304"/>
        <end position="325"/>
    </location>
</feature>
<keyword evidence="1" id="KW-0325">Glycoprotein</keyword>
<dbReference type="GO" id="GO:0071723">
    <property type="term" value="F:lipopeptide binding"/>
    <property type="evidence" value="ECO:0007669"/>
    <property type="project" value="TreeGrafter"/>
</dbReference>
<organism evidence="5 6">
    <name type="scientific">Chiloscyllium punctatum</name>
    <name type="common">Brownbanded bambooshark</name>
    <name type="synonym">Hemiscyllium punctatum</name>
    <dbReference type="NCBI Taxonomy" id="137246"/>
    <lineage>
        <taxon>Eukaryota</taxon>
        <taxon>Metazoa</taxon>
        <taxon>Chordata</taxon>
        <taxon>Craniata</taxon>
        <taxon>Vertebrata</taxon>
        <taxon>Chondrichthyes</taxon>
        <taxon>Elasmobranchii</taxon>
        <taxon>Galeomorphii</taxon>
        <taxon>Galeoidea</taxon>
        <taxon>Orectolobiformes</taxon>
        <taxon>Hemiscylliidae</taxon>
        <taxon>Chiloscyllium</taxon>
    </lineage>
</organism>
<dbReference type="InterPro" id="IPR003597">
    <property type="entry name" value="Ig_C1-set"/>
</dbReference>
<dbReference type="GO" id="GO:0048007">
    <property type="term" value="P:antigen processing and presentation, exogenous lipid antigen via MHC class Ib"/>
    <property type="evidence" value="ECO:0007669"/>
    <property type="project" value="TreeGrafter"/>
</dbReference>
<dbReference type="Proteomes" id="UP000287033">
    <property type="component" value="Unassembled WGS sequence"/>
</dbReference>
<protein>
    <recommendedName>
        <fullName evidence="4">Ig-like domain-containing protein</fullName>
    </recommendedName>
</protein>
<dbReference type="PANTHER" id="PTHR16675">
    <property type="entry name" value="MHC CLASS I-RELATED"/>
    <property type="match status" value="1"/>
</dbReference>
<gene>
    <name evidence="5" type="ORF">chiPu_0021769</name>
</gene>
<keyword evidence="6" id="KW-1185">Reference proteome</keyword>
<dbReference type="EMBL" id="BEZZ01004761">
    <property type="protein sequence ID" value="GCC19104.1"/>
    <property type="molecule type" value="Genomic_DNA"/>
</dbReference>
<evidence type="ECO:0000259" key="4">
    <source>
        <dbReference type="PROSITE" id="PS50835"/>
    </source>
</evidence>
<keyword evidence="3" id="KW-0472">Membrane</keyword>
<dbReference type="GO" id="GO:0005615">
    <property type="term" value="C:extracellular space"/>
    <property type="evidence" value="ECO:0007669"/>
    <property type="project" value="TreeGrafter"/>
</dbReference>
<comment type="caution">
    <text evidence="5">The sequence shown here is derived from an EMBL/GenBank/DDBJ whole genome shotgun (WGS) entry which is preliminary data.</text>
</comment>
<dbReference type="PROSITE" id="PS00290">
    <property type="entry name" value="IG_MHC"/>
    <property type="match status" value="1"/>
</dbReference>
<dbReference type="InterPro" id="IPR003006">
    <property type="entry name" value="Ig/MHC_CS"/>
</dbReference>
<feature type="region of interest" description="Disordered" evidence="2">
    <location>
        <begin position="303"/>
        <end position="325"/>
    </location>
</feature>
<dbReference type="Pfam" id="PF07654">
    <property type="entry name" value="C1-set"/>
    <property type="match status" value="1"/>
</dbReference>
<evidence type="ECO:0000256" key="2">
    <source>
        <dbReference type="SAM" id="MobiDB-lite"/>
    </source>
</evidence>
<dbReference type="OrthoDB" id="9940220at2759"/>